<gene>
    <name evidence="2" type="ORF">LTR78_010425</name>
</gene>
<protein>
    <submittedName>
        <fullName evidence="2">Uncharacterized protein</fullName>
    </submittedName>
</protein>
<proteinExistence type="predicted"/>
<dbReference type="EMBL" id="JAUTXT010000075">
    <property type="protein sequence ID" value="KAK3669673.1"/>
    <property type="molecule type" value="Genomic_DNA"/>
</dbReference>
<feature type="compositionally biased region" description="Basic and acidic residues" evidence="1">
    <location>
        <begin position="555"/>
        <end position="572"/>
    </location>
</feature>
<reference evidence="2" key="1">
    <citation type="submission" date="2023-07" db="EMBL/GenBank/DDBJ databases">
        <title>Black Yeasts Isolated from many extreme environments.</title>
        <authorList>
            <person name="Coleine C."/>
            <person name="Stajich J.E."/>
            <person name="Selbmann L."/>
        </authorList>
    </citation>
    <scope>NUCLEOTIDE SEQUENCE</scope>
    <source>
        <strain evidence="2">CCFEE 5485</strain>
    </source>
</reference>
<dbReference type="AlphaFoldDB" id="A0AAE0TMA5"/>
<keyword evidence="3" id="KW-1185">Reference proteome</keyword>
<sequence>MALRTHSTRITNQDRHRFSLTKALRKNSHPLPSEPATDDIPNPAAALAVTAAADFAFANSTTLYVTYTAELRSDEDLYMFSIDKCYTTPEQANSRVKLLGESNFSLRRYRSEKMSTMLADVEQGDVHAKVDDLKMVTWKRIGPGNKPRFMASTKKIVMAGRIPCTGDEDLPVEDGGPNDVSSLFVAFSHLEMPGHVWVVAMYLPKWIWDELAELARTPGLDTNRPASDAQGISLQEVMNDLNANDDKVRPKITWRIVSVRRTSFVAGVRAKQIWKQLFHAVVGRSTKDHEHYGFARFALKPAYGPSGNKIEYTGCDVGPQIRIERVKVTAITDKPEYYVPPPLKMQLRAKVKGNAELQKASADLRKGIKGSEEGKTDKILVAPPLKCVNGQVISTAQGKRTSYIENLQDSIDEALQPSFSYQDIPLSFKLKQRNLERWGELEDQRFGGSVNLEEQEEKFVEKDIYHGFMHSNHGNGSQNGKRPAKLRSKAYNKAQLRMQNAVEEQGFLTDMGASAMARGELVTTIEGGDGRKSVSRAGGREGLAGEVLRPGGSVRRKDGRQPKTGSLRREGWGSHPPERRKKRVSFAGL</sequence>
<evidence type="ECO:0000256" key="1">
    <source>
        <dbReference type="SAM" id="MobiDB-lite"/>
    </source>
</evidence>
<evidence type="ECO:0000313" key="3">
    <source>
        <dbReference type="Proteomes" id="UP001274830"/>
    </source>
</evidence>
<feature type="region of interest" description="Disordered" evidence="1">
    <location>
        <begin position="527"/>
        <end position="589"/>
    </location>
</feature>
<feature type="compositionally biased region" description="Basic residues" evidence="1">
    <location>
        <begin position="578"/>
        <end position="589"/>
    </location>
</feature>
<evidence type="ECO:0000313" key="2">
    <source>
        <dbReference type="EMBL" id="KAK3669673.1"/>
    </source>
</evidence>
<name>A0AAE0TMA5_9PEZI</name>
<organism evidence="2 3">
    <name type="scientific">Recurvomyces mirabilis</name>
    <dbReference type="NCBI Taxonomy" id="574656"/>
    <lineage>
        <taxon>Eukaryota</taxon>
        <taxon>Fungi</taxon>
        <taxon>Dikarya</taxon>
        <taxon>Ascomycota</taxon>
        <taxon>Pezizomycotina</taxon>
        <taxon>Dothideomycetes</taxon>
        <taxon>Dothideomycetidae</taxon>
        <taxon>Mycosphaerellales</taxon>
        <taxon>Teratosphaeriaceae</taxon>
        <taxon>Recurvomyces</taxon>
    </lineage>
</organism>
<accession>A0AAE0TMA5</accession>
<dbReference type="Proteomes" id="UP001274830">
    <property type="component" value="Unassembled WGS sequence"/>
</dbReference>
<comment type="caution">
    <text evidence="2">The sequence shown here is derived from an EMBL/GenBank/DDBJ whole genome shotgun (WGS) entry which is preliminary data.</text>
</comment>